<reference evidence="7" key="1">
    <citation type="submission" date="2015-08" db="EMBL/GenBank/DDBJ databases">
        <title>Genome sequencing project for genomic taxonomy and phylogenomics of Bacillus-like bacteria.</title>
        <authorList>
            <person name="Liu B."/>
            <person name="Wang J."/>
            <person name="Zhu Y."/>
            <person name="Liu G."/>
            <person name="Chen Q."/>
            <person name="Chen Z."/>
            <person name="Lan J."/>
            <person name="Che J."/>
            <person name="Ge C."/>
            <person name="Shi H."/>
            <person name="Pan Z."/>
            <person name="Liu X."/>
        </authorList>
    </citation>
    <scope>NUCLEOTIDE SEQUENCE [LARGE SCALE GENOMIC DNA]</scope>
    <source>
        <strain evidence="7">FJAT-22460</strain>
    </source>
</reference>
<dbReference type="Gene3D" id="3.40.190.10">
    <property type="entry name" value="Periplasmic binding protein-like II"/>
    <property type="match status" value="3"/>
</dbReference>
<dbReference type="PANTHER" id="PTHR30061:SF50">
    <property type="entry name" value="MALTOSE_MALTODEXTRIN-BINDING PERIPLASMIC PROTEIN"/>
    <property type="match status" value="1"/>
</dbReference>
<evidence type="ECO:0000256" key="5">
    <source>
        <dbReference type="SAM" id="SignalP"/>
    </source>
</evidence>
<dbReference type="GO" id="GO:0015768">
    <property type="term" value="P:maltose transport"/>
    <property type="evidence" value="ECO:0007669"/>
    <property type="project" value="TreeGrafter"/>
</dbReference>
<feature type="region of interest" description="Disordered" evidence="4">
    <location>
        <begin position="228"/>
        <end position="250"/>
    </location>
</feature>
<dbReference type="PANTHER" id="PTHR30061">
    <property type="entry name" value="MALTOSE-BINDING PERIPLASMIC PROTEIN"/>
    <property type="match status" value="1"/>
</dbReference>
<keyword evidence="7" id="KW-1185">Reference proteome</keyword>
<evidence type="ECO:0000256" key="4">
    <source>
        <dbReference type="SAM" id="MobiDB-lite"/>
    </source>
</evidence>
<dbReference type="GO" id="GO:0042956">
    <property type="term" value="P:maltodextrin transmembrane transport"/>
    <property type="evidence" value="ECO:0007669"/>
    <property type="project" value="TreeGrafter"/>
</dbReference>
<dbReference type="InterPro" id="IPR006059">
    <property type="entry name" value="SBP"/>
</dbReference>
<protein>
    <submittedName>
        <fullName evidence="6">ABC transporter substrate-binding protein</fullName>
    </submittedName>
</protein>
<evidence type="ECO:0000256" key="2">
    <source>
        <dbReference type="ARBA" id="ARBA00022448"/>
    </source>
</evidence>
<dbReference type="GO" id="GO:1901982">
    <property type="term" value="F:maltose binding"/>
    <property type="evidence" value="ECO:0007669"/>
    <property type="project" value="TreeGrafter"/>
</dbReference>
<keyword evidence="2" id="KW-0813">Transport</keyword>
<dbReference type="GO" id="GO:0055052">
    <property type="term" value="C:ATP-binding cassette (ABC) transporter complex, substrate-binding subunit-containing"/>
    <property type="evidence" value="ECO:0007669"/>
    <property type="project" value="TreeGrafter"/>
</dbReference>
<feature type="chain" id="PRO_5038923172" evidence="5">
    <location>
        <begin position="22"/>
        <end position="401"/>
    </location>
</feature>
<dbReference type="SUPFAM" id="SSF53850">
    <property type="entry name" value="Periplasmic binding protein-like II"/>
    <property type="match status" value="1"/>
</dbReference>
<dbReference type="OrthoDB" id="2585476at2"/>
<evidence type="ECO:0000256" key="3">
    <source>
        <dbReference type="ARBA" id="ARBA00022729"/>
    </source>
</evidence>
<feature type="region of interest" description="Disordered" evidence="4">
    <location>
        <begin position="28"/>
        <end position="57"/>
    </location>
</feature>
<dbReference type="Pfam" id="PF01547">
    <property type="entry name" value="SBP_bac_1"/>
    <property type="match status" value="1"/>
</dbReference>
<organism evidence="6 7">
    <name type="scientific">Paenibacillus solani</name>
    <dbReference type="NCBI Taxonomy" id="1705565"/>
    <lineage>
        <taxon>Bacteria</taxon>
        <taxon>Bacillati</taxon>
        <taxon>Bacillota</taxon>
        <taxon>Bacilli</taxon>
        <taxon>Bacillales</taxon>
        <taxon>Paenibacillaceae</taxon>
        <taxon>Paenibacillus</taxon>
    </lineage>
</organism>
<accession>A0A0M1P2A8</accession>
<dbReference type="PATRIC" id="fig|1705565.3.peg.2698"/>
<comment type="similarity">
    <text evidence="1">Belongs to the bacterial solute-binding protein 1 family.</text>
</comment>
<dbReference type="AlphaFoldDB" id="A0A0M1P2A8"/>
<dbReference type="Proteomes" id="UP000036932">
    <property type="component" value="Unassembled WGS sequence"/>
</dbReference>
<comment type="caution">
    <text evidence="6">The sequence shown here is derived from an EMBL/GenBank/DDBJ whole genome shotgun (WGS) entry which is preliminary data.</text>
</comment>
<evidence type="ECO:0000256" key="1">
    <source>
        <dbReference type="ARBA" id="ARBA00008520"/>
    </source>
</evidence>
<keyword evidence="3 5" id="KW-0732">Signal</keyword>
<dbReference type="EMBL" id="LIUT01000001">
    <property type="protein sequence ID" value="KOR88410.1"/>
    <property type="molecule type" value="Genomic_DNA"/>
</dbReference>
<name>A0A0M1P2A8_9BACL</name>
<feature type="signal peptide" evidence="5">
    <location>
        <begin position="1"/>
        <end position="21"/>
    </location>
</feature>
<evidence type="ECO:0000313" key="6">
    <source>
        <dbReference type="EMBL" id="KOR88410.1"/>
    </source>
</evidence>
<proteinExistence type="inferred from homology"/>
<evidence type="ECO:0000313" key="7">
    <source>
        <dbReference type="Proteomes" id="UP000036932"/>
    </source>
</evidence>
<sequence length="401" mass="44638">MKRKKYWFLFAILLLSLSSLSPSFDFTHHTRREPPGDEPVPPQQRPELPESDQGPIKIGVQLNPDELGQLQILNERFMRETGADIEITPLEAGETETKSLLLHMSLGEGPDVILMDSHYIKALAMSGYLLPIDASQAAIPNGDMMNGLLAPLQWNGYQWGMPFDVDPYILTWQKKGEEGSPIKMPDNPVLSFDPEDPYAFGAAVHLLEGDPTKPEEEALEKLTSYFHESTDNEQQSGDAKKKDPSASEIEPLPMVIESYSSFTKKDNEGVSAILGMGKTHLNTPVVRTRSFAVAANTESPALAMEWVTYMTSKTTEVEWSKAVGTLPVASEMYTMSTNLRDRGIWQKVAVPVQLLLSRNEAAALDFGDPNGFQVYTQASYQLLIGEITIEEYMNLYTSDKN</sequence>
<gene>
    <name evidence="6" type="ORF">AM231_04085</name>
</gene>
<dbReference type="RefSeq" id="WP_054401431.1">
    <property type="nucleotide sequence ID" value="NZ_LIUT01000001.1"/>
</dbReference>